<feature type="transmembrane region" description="Helical" evidence="1">
    <location>
        <begin position="41"/>
        <end position="70"/>
    </location>
</feature>
<keyword evidence="1" id="KW-0812">Transmembrane</keyword>
<name>A0ABX6K4C4_SALCS</name>
<sequence length="223" mass="23793">MYAYVAPSLVSAILGAQLVLSLALLKGEICPGQRGRFHRAYWVLVFAWVILVPSSFLATIPFLFLGLFAFRSKTGKTRHSGPIPLLHVANLTACVAWLIITASQGWMVAVFGLLQVVLLGASAGHGLLVRAKSRLQAFDNLLPLASVLALMATVLLVAVAASLTTFTTVNINALFAGVGLGLLGIAASIWHLLKHTKPAWWRLMIGFGFLFAASVSLNTIVMG</sequence>
<dbReference type="Proteomes" id="UP000501408">
    <property type="component" value="Chromosome 1"/>
</dbReference>
<dbReference type="EMBL" id="CP050266">
    <property type="protein sequence ID" value="QIR06319.1"/>
    <property type="molecule type" value="Genomic_DNA"/>
</dbReference>
<evidence type="ECO:0008006" key="4">
    <source>
        <dbReference type="Google" id="ProtNLM"/>
    </source>
</evidence>
<evidence type="ECO:0000313" key="2">
    <source>
        <dbReference type="EMBL" id="QIR06319.1"/>
    </source>
</evidence>
<accession>A0ABX6K4C4</accession>
<organism evidence="2 3">
    <name type="scientific">Salinivibrio costicola</name>
    <name type="common">Vibrio costicola</name>
    <dbReference type="NCBI Taxonomy" id="51367"/>
    <lineage>
        <taxon>Bacteria</taxon>
        <taxon>Pseudomonadati</taxon>
        <taxon>Pseudomonadota</taxon>
        <taxon>Gammaproteobacteria</taxon>
        <taxon>Vibrionales</taxon>
        <taxon>Vibrionaceae</taxon>
        <taxon>Salinivibrio</taxon>
    </lineage>
</organism>
<keyword evidence="1" id="KW-0472">Membrane</keyword>
<gene>
    <name evidence="2" type="ORF">HBA18_07975</name>
</gene>
<keyword evidence="3" id="KW-1185">Reference proteome</keyword>
<feature type="transmembrane region" description="Helical" evidence="1">
    <location>
        <begin position="200"/>
        <end position="221"/>
    </location>
</feature>
<dbReference type="RefSeq" id="WP_167314507.1">
    <property type="nucleotide sequence ID" value="NZ_CP050266.1"/>
</dbReference>
<feature type="transmembrane region" description="Helical" evidence="1">
    <location>
        <begin position="173"/>
        <end position="193"/>
    </location>
</feature>
<keyword evidence="1" id="KW-1133">Transmembrane helix</keyword>
<feature type="transmembrane region" description="Helical" evidence="1">
    <location>
        <begin position="82"/>
        <end position="100"/>
    </location>
</feature>
<proteinExistence type="predicted"/>
<feature type="transmembrane region" description="Helical" evidence="1">
    <location>
        <begin position="141"/>
        <end position="161"/>
    </location>
</feature>
<feature type="transmembrane region" description="Helical" evidence="1">
    <location>
        <begin position="106"/>
        <end position="129"/>
    </location>
</feature>
<protein>
    <recommendedName>
        <fullName evidence="4">DUF3325 domain-containing protein</fullName>
    </recommendedName>
</protein>
<reference evidence="2 3" key="1">
    <citation type="submission" date="2020-03" db="EMBL/GenBank/DDBJ databases">
        <title>Genome mining reveals the biosynthetic pathways of PHA and ectoines of the halophilic strain Salinivibrio costicola M318 isolated from fermented shrimp paste.</title>
        <authorList>
            <person name="Doan T.V."/>
            <person name="Tran L.T."/>
            <person name="Trieu T.A."/>
            <person name="Nguyen Q.V."/>
            <person name="Quach T.N."/>
            <person name="Phi T.Q."/>
            <person name="Kumar S."/>
        </authorList>
    </citation>
    <scope>NUCLEOTIDE SEQUENCE [LARGE SCALE GENOMIC DNA]</scope>
    <source>
        <strain evidence="2 3">M318</strain>
    </source>
</reference>
<evidence type="ECO:0000313" key="3">
    <source>
        <dbReference type="Proteomes" id="UP000501408"/>
    </source>
</evidence>
<evidence type="ECO:0000256" key="1">
    <source>
        <dbReference type="SAM" id="Phobius"/>
    </source>
</evidence>